<dbReference type="Proteomes" id="UP001146793">
    <property type="component" value="Unassembled WGS sequence"/>
</dbReference>
<comment type="caution">
    <text evidence="1">The sequence shown here is derived from an EMBL/GenBank/DDBJ whole genome shotgun (WGS) entry which is preliminary data.</text>
</comment>
<sequence>MNLNVQNLFSLGGLYMFIDNLEYSWRLKTKQFFLISLLPGKTCINDILQYFPLVKDLKKLRKGIYLGEKKIQGIVSCFVGDTRESFPAKGMLQPGALHSCSFCKSELGDQNFSNEHFNYEKRKRQEIREIQKEMKECYFNNLNIYTLRKIKRKEKETGIKFQLGNIWINELELDPTSTCNFPICWFHLLLEGLIKNIFKMMCHRMSRNHNILANKRYQKIKLPKGLKRINKPFGTNHLTSIDIQLLIQFSFICVVDLVEKKYLDFIYISSYLIKNLYQPTRNKKIDENLHKYIVNFIKCYKNCSDQNCDRISNLHIFAQHLEHSIKNNGGMNTLFFALEKYHQWYKPKIWPTSQKSKKHNILLFKKRNL</sequence>
<gene>
    <name evidence="1" type="ORF">M0812_03683</name>
</gene>
<protein>
    <submittedName>
        <fullName evidence="1">Uncharacterized protein</fullName>
    </submittedName>
</protein>
<dbReference type="EMBL" id="JANTQA010000008">
    <property type="protein sequence ID" value="KAJ3451925.1"/>
    <property type="molecule type" value="Genomic_DNA"/>
</dbReference>
<proteinExistence type="predicted"/>
<reference evidence="1" key="1">
    <citation type="submission" date="2022-08" db="EMBL/GenBank/DDBJ databases">
        <title>Novel sulphate-reducing endosymbionts in the free-living metamonad Anaeramoeba.</title>
        <authorList>
            <person name="Jerlstrom-Hultqvist J."/>
            <person name="Cepicka I."/>
            <person name="Gallot-Lavallee L."/>
            <person name="Salas-Leiva D."/>
            <person name="Curtis B.A."/>
            <person name="Zahonova K."/>
            <person name="Pipaliya S."/>
            <person name="Dacks J."/>
            <person name="Roger A.J."/>
        </authorList>
    </citation>
    <scope>NUCLEOTIDE SEQUENCE</scope>
    <source>
        <strain evidence="1">Busselton2</strain>
    </source>
</reference>
<evidence type="ECO:0000313" key="2">
    <source>
        <dbReference type="Proteomes" id="UP001146793"/>
    </source>
</evidence>
<evidence type="ECO:0000313" key="1">
    <source>
        <dbReference type="EMBL" id="KAJ3451925.1"/>
    </source>
</evidence>
<dbReference type="AlphaFoldDB" id="A0AAV8AE48"/>
<organism evidence="1 2">
    <name type="scientific">Anaeramoeba flamelloides</name>
    <dbReference type="NCBI Taxonomy" id="1746091"/>
    <lineage>
        <taxon>Eukaryota</taxon>
        <taxon>Metamonada</taxon>
        <taxon>Anaeramoebidae</taxon>
        <taxon>Anaeramoeba</taxon>
    </lineage>
</organism>
<accession>A0AAV8AE48</accession>
<name>A0AAV8AE48_9EUKA</name>